<dbReference type="PANTHER" id="PTHR21139">
    <property type="entry name" value="TRIOSEPHOSPHATE ISOMERASE"/>
    <property type="match status" value="1"/>
</dbReference>
<dbReference type="Pfam" id="PF00121">
    <property type="entry name" value="TIM"/>
    <property type="match status" value="1"/>
</dbReference>
<keyword evidence="1" id="KW-0413">Isomerase</keyword>
<evidence type="ECO:0000256" key="1">
    <source>
        <dbReference type="ARBA" id="ARBA00023235"/>
    </source>
</evidence>
<dbReference type="PROSITE" id="PS51440">
    <property type="entry name" value="TIM_2"/>
    <property type="match status" value="1"/>
</dbReference>
<dbReference type="Gene3D" id="3.20.20.70">
    <property type="entry name" value="Aldolase class I"/>
    <property type="match status" value="1"/>
</dbReference>
<dbReference type="SUPFAM" id="SSF51351">
    <property type="entry name" value="Triosephosphate isomerase (TIM)"/>
    <property type="match status" value="1"/>
</dbReference>
<reference evidence="2" key="1">
    <citation type="submission" date="2018-05" db="EMBL/GenBank/DDBJ databases">
        <authorList>
            <person name="Lanie J.A."/>
            <person name="Ng W.-L."/>
            <person name="Kazmierczak K.M."/>
            <person name="Andrzejewski T.M."/>
            <person name="Davidsen T.M."/>
            <person name="Wayne K.J."/>
            <person name="Tettelin H."/>
            <person name="Glass J.I."/>
            <person name="Rusch D."/>
            <person name="Podicherti R."/>
            <person name="Tsui H.-C.T."/>
            <person name="Winkler M.E."/>
        </authorList>
    </citation>
    <scope>NUCLEOTIDE SEQUENCE</scope>
</reference>
<name>A0A383E1Q7_9ZZZZ</name>
<dbReference type="InterPro" id="IPR000652">
    <property type="entry name" value="Triosephosphate_isomerase"/>
</dbReference>
<evidence type="ECO:0000313" key="2">
    <source>
        <dbReference type="EMBL" id="SVE50360.1"/>
    </source>
</evidence>
<dbReference type="PANTHER" id="PTHR21139:SF42">
    <property type="entry name" value="TRIOSEPHOSPHATE ISOMERASE"/>
    <property type="match status" value="1"/>
</dbReference>
<dbReference type="CDD" id="cd00311">
    <property type="entry name" value="TIM"/>
    <property type="match status" value="1"/>
</dbReference>
<dbReference type="InterPro" id="IPR035990">
    <property type="entry name" value="TIM_sf"/>
</dbReference>
<feature type="non-terminal residue" evidence="2">
    <location>
        <position position="119"/>
    </location>
</feature>
<evidence type="ECO:0008006" key="3">
    <source>
        <dbReference type="Google" id="ProtNLM"/>
    </source>
</evidence>
<proteinExistence type="predicted"/>
<dbReference type="AlphaFoldDB" id="A0A383E1Q7"/>
<dbReference type="GO" id="GO:0006096">
    <property type="term" value="P:glycolytic process"/>
    <property type="evidence" value="ECO:0007669"/>
    <property type="project" value="TreeGrafter"/>
</dbReference>
<organism evidence="2">
    <name type="scientific">marine metagenome</name>
    <dbReference type="NCBI Taxonomy" id="408172"/>
    <lineage>
        <taxon>unclassified sequences</taxon>
        <taxon>metagenomes</taxon>
        <taxon>ecological metagenomes</taxon>
    </lineage>
</organism>
<sequence length="119" mass="13568">MTNKFRYFIANWKMYGDLNSLKSINKVIKFAKLYNKKRFRLVYCPPYTLLHAFSTKLKKSPLSVGAQNCHVESEYGAFTGNINAKMIKNLGSKFIILGHSENRANGDTDEVINKKINSA</sequence>
<dbReference type="EMBL" id="UINC01221853">
    <property type="protein sequence ID" value="SVE50360.1"/>
    <property type="molecule type" value="Genomic_DNA"/>
</dbReference>
<protein>
    <recommendedName>
        <fullName evidence="3">Triosephosphate isomerase</fullName>
    </recommendedName>
</protein>
<dbReference type="InterPro" id="IPR013785">
    <property type="entry name" value="Aldolase_TIM"/>
</dbReference>
<dbReference type="GO" id="GO:0006094">
    <property type="term" value="P:gluconeogenesis"/>
    <property type="evidence" value="ECO:0007669"/>
    <property type="project" value="TreeGrafter"/>
</dbReference>
<dbReference type="GO" id="GO:0046166">
    <property type="term" value="P:glyceraldehyde-3-phosphate biosynthetic process"/>
    <property type="evidence" value="ECO:0007669"/>
    <property type="project" value="TreeGrafter"/>
</dbReference>
<dbReference type="GO" id="GO:0004807">
    <property type="term" value="F:triose-phosphate isomerase activity"/>
    <property type="evidence" value="ECO:0007669"/>
    <property type="project" value="InterPro"/>
</dbReference>
<dbReference type="GO" id="GO:0005829">
    <property type="term" value="C:cytosol"/>
    <property type="evidence" value="ECO:0007669"/>
    <property type="project" value="TreeGrafter"/>
</dbReference>
<accession>A0A383E1Q7</accession>
<gene>
    <name evidence="2" type="ORF">METZ01_LOCUS503214</name>
</gene>
<dbReference type="GO" id="GO:0019563">
    <property type="term" value="P:glycerol catabolic process"/>
    <property type="evidence" value="ECO:0007669"/>
    <property type="project" value="TreeGrafter"/>
</dbReference>